<dbReference type="Proteomes" id="UP001165121">
    <property type="component" value="Unassembled WGS sequence"/>
</dbReference>
<name>A0A9W6YCR0_9STRA</name>
<dbReference type="InterPro" id="IPR029526">
    <property type="entry name" value="PGBD"/>
</dbReference>
<dbReference type="AlphaFoldDB" id="A0A9W6YCR0"/>
<evidence type="ECO:0000259" key="2">
    <source>
        <dbReference type="Pfam" id="PF13843"/>
    </source>
</evidence>
<feature type="domain" description="PiggyBac transposable element-derived protein" evidence="2">
    <location>
        <begin position="7"/>
        <end position="111"/>
    </location>
</feature>
<dbReference type="Pfam" id="PF13843">
    <property type="entry name" value="DDE_Tnp_1_7"/>
    <property type="match status" value="1"/>
</dbReference>
<proteinExistence type="predicted"/>
<feature type="region of interest" description="Disordered" evidence="1">
    <location>
        <begin position="292"/>
        <end position="360"/>
    </location>
</feature>
<accession>A0A9W6YCR0</accession>
<dbReference type="PANTHER" id="PTHR46599">
    <property type="entry name" value="PIGGYBAC TRANSPOSABLE ELEMENT-DERIVED PROTEIN 4"/>
    <property type="match status" value="1"/>
</dbReference>
<sequence length="360" mass="40839">MQKEESTRGDYQQSVASEHNVLAASCCDGSIVTMVTNAGLSTTTTVTRRIGASNYQFPAPTCILNYNQHMQGVDRLDQIRARFSLADGHSYKRWHKKLALALIDIARANAYLTRRIAIDTSRDRGPHRMFLTELVSELISGRWKDAPSDGRMVFGCSVDREIDTTVMATPPSIDYPVTNVHNPQMQCEVMSSKQLYKDKGRRKRECVICRYEGRYPTEVTDHCLTHSVCLCRVVHGDADTPYTCPHNTWTCRDKFHRFYLTKGLFSDRGNIRRPSTLAKIKAEHQLNLITATRLPAEGTTRQQSTPNQQHTASQQHPPRQQSPPSQQSPSRQQSASSLQRTPRQQSPPIQQNKVVRQIFD</sequence>
<feature type="compositionally biased region" description="Polar residues" evidence="1">
    <location>
        <begin position="338"/>
        <end position="354"/>
    </location>
</feature>
<comment type="caution">
    <text evidence="3">The sequence shown here is derived from an EMBL/GenBank/DDBJ whole genome shotgun (WGS) entry which is preliminary data.</text>
</comment>
<reference evidence="3" key="1">
    <citation type="submission" date="2023-04" db="EMBL/GenBank/DDBJ databases">
        <title>Phytophthora fragariaefolia NBRC 109709.</title>
        <authorList>
            <person name="Ichikawa N."/>
            <person name="Sato H."/>
            <person name="Tonouchi N."/>
        </authorList>
    </citation>
    <scope>NUCLEOTIDE SEQUENCE</scope>
    <source>
        <strain evidence="3">NBRC 109709</strain>
    </source>
</reference>
<dbReference type="PANTHER" id="PTHR46599:SF3">
    <property type="entry name" value="PIGGYBAC TRANSPOSABLE ELEMENT-DERIVED PROTEIN 4"/>
    <property type="match status" value="1"/>
</dbReference>
<feature type="compositionally biased region" description="Polar residues" evidence="1">
    <location>
        <begin position="299"/>
        <end position="311"/>
    </location>
</feature>
<gene>
    <name evidence="3" type="ORF">Pfra01_002536200</name>
</gene>
<keyword evidence="4" id="KW-1185">Reference proteome</keyword>
<evidence type="ECO:0000313" key="4">
    <source>
        <dbReference type="Proteomes" id="UP001165121"/>
    </source>
</evidence>
<evidence type="ECO:0000256" key="1">
    <source>
        <dbReference type="SAM" id="MobiDB-lite"/>
    </source>
</evidence>
<evidence type="ECO:0000313" key="3">
    <source>
        <dbReference type="EMBL" id="GMF58828.1"/>
    </source>
</evidence>
<dbReference type="OrthoDB" id="126899at2759"/>
<protein>
    <submittedName>
        <fullName evidence="3">Unnamed protein product</fullName>
    </submittedName>
</protein>
<dbReference type="EMBL" id="BSXT01004749">
    <property type="protein sequence ID" value="GMF58828.1"/>
    <property type="molecule type" value="Genomic_DNA"/>
</dbReference>
<feature type="compositionally biased region" description="Low complexity" evidence="1">
    <location>
        <begin position="312"/>
        <end position="337"/>
    </location>
</feature>
<organism evidence="3 4">
    <name type="scientific">Phytophthora fragariaefolia</name>
    <dbReference type="NCBI Taxonomy" id="1490495"/>
    <lineage>
        <taxon>Eukaryota</taxon>
        <taxon>Sar</taxon>
        <taxon>Stramenopiles</taxon>
        <taxon>Oomycota</taxon>
        <taxon>Peronosporomycetes</taxon>
        <taxon>Peronosporales</taxon>
        <taxon>Peronosporaceae</taxon>
        <taxon>Phytophthora</taxon>
    </lineage>
</organism>